<evidence type="ECO:0000313" key="1">
    <source>
        <dbReference type="EMBL" id="RVU29561.1"/>
    </source>
</evidence>
<proteinExistence type="predicted"/>
<keyword evidence="2" id="KW-1185">Reference proteome</keyword>
<dbReference type="SUPFAM" id="SSF49785">
    <property type="entry name" value="Galactose-binding domain-like"/>
    <property type="match status" value="1"/>
</dbReference>
<dbReference type="RefSeq" id="WP_127695357.1">
    <property type="nucleotide sequence ID" value="NZ_SACQ01000008.1"/>
</dbReference>
<comment type="caution">
    <text evidence="1">The sequence shown here is derived from an EMBL/GenBank/DDBJ whole genome shotgun (WGS) entry which is preliminary data.</text>
</comment>
<organism evidence="1 2">
    <name type="scientific">Neptunomonas marina</name>
    <dbReference type="NCBI Taxonomy" id="1815562"/>
    <lineage>
        <taxon>Bacteria</taxon>
        <taxon>Pseudomonadati</taxon>
        <taxon>Pseudomonadota</taxon>
        <taxon>Gammaproteobacteria</taxon>
        <taxon>Oceanospirillales</taxon>
        <taxon>Oceanospirillaceae</taxon>
        <taxon>Neptunomonas</taxon>
    </lineage>
</organism>
<sequence length="117" mass="12407">MQAIDGDFSNMFHSLGNTASEFLRVDFSAITELSSISIKGRSTGFNHRDLFNIEFFDASGGSLYQALNVDARNGLTTFGLPNTKTDPGSVPAPATAALFLVGLASVTASQSRKTKKA</sequence>
<gene>
    <name evidence="1" type="ORF">EOE65_15430</name>
</gene>
<dbReference type="InterPro" id="IPR008979">
    <property type="entry name" value="Galactose-bd-like_sf"/>
</dbReference>
<accession>A0A437Q4Z1</accession>
<dbReference type="AlphaFoldDB" id="A0A437Q4Z1"/>
<dbReference type="Proteomes" id="UP000282818">
    <property type="component" value="Unassembled WGS sequence"/>
</dbReference>
<evidence type="ECO:0000313" key="2">
    <source>
        <dbReference type="Proteomes" id="UP000282818"/>
    </source>
</evidence>
<dbReference type="EMBL" id="SACQ01000008">
    <property type="protein sequence ID" value="RVU29561.1"/>
    <property type="molecule type" value="Genomic_DNA"/>
</dbReference>
<protein>
    <submittedName>
        <fullName evidence="1">Discoidin domain-containing protein</fullName>
    </submittedName>
</protein>
<name>A0A437Q4Z1_9GAMM</name>
<reference evidence="1 2" key="1">
    <citation type="submission" date="2019-01" db="EMBL/GenBank/DDBJ databases">
        <authorList>
            <person name="Chen W.-M."/>
        </authorList>
    </citation>
    <scope>NUCLEOTIDE SEQUENCE [LARGE SCALE GENOMIC DNA]</scope>
    <source>
        <strain evidence="1 2">HPM-16</strain>
    </source>
</reference>